<feature type="domain" description="Deoxyribonuclease NucA/NucB" evidence="1">
    <location>
        <begin position="73"/>
        <end position="128"/>
    </location>
</feature>
<keyword evidence="3" id="KW-1185">Reference proteome</keyword>
<name>A0A1E3KZQ8_9BACL</name>
<evidence type="ECO:0000259" key="1">
    <source>
        <dbReference type="Pfam" id="PF14040"/>
    </source>
</evidence>
<dbReference type="AlphaFoldDB" id="A0A1E3KZQ8"/>
<proteinExistence type="predicted"/>
<evidence type="ECO:0000313" key="2">
    <source>
        <dbReference type="EMBL" id="ODP26190.1"/>
    </source>
</evidence>
<dbReference type="Proteomes" id="UP000094578">
    <property type="component" value="Unassembled WGS sequence"/>
</dbReference>
<dbReference type="Pfam" id="PF14040">
    <property type="entry name" value="DNase_NucA_NucB"/>
    <property type="match status" value="1"/>
</dbReference>
<sequence>MKKLILCVILIALAIAWNKYDIEKSKKVNHIPIYVHTTDVIQIKIPVKRYPETVQHMKEAIENGQPSICTIDRDGADRRRENSLRNTPIKKGFDRDEFPPAVCVEGGHGADIKYVHPSDNRGSGAWLGRRIQDYPGHSNIIYYALNQKTEAYRDIPL</sequence>
<dbReference type="STRING" id="1886670.PTI45_04468"/>
<protein>
    <submittedName>
        <fullName evidence="2">DNA-entry nuclease</fullName>
    </submittedName>
</protein>
<dbReference type="EMBL" id="MDER01000089">
    <property type="protein sequence ID" value="ODP26190.1"/>
    <property type="molecule type" value="Genomic_DNA"/>
</dbReference>
<reference evidence="2 3" key="1">
    <citation type="submission" date="2016-08" db="EMBL/GenBank/DDBJ databases">
        <title>Genome sequencing of Paenibacillus sp. TI45-13ar, isolated from Korean traditional nuruk.</title>
        <authorList>
            <person name="Kim S.-J."/>
        </authorList>
    </citation>
    <scope>NUCLEOTIDE SEQUENCE [LARGE SCALE GENOMIC DNA]</scope>
    <source>
        <strain evidence="2 3">TI45-13ar</strain>
    </source>
</reference>
<dbReference type="RefSeq" id="WP_245703545.1">
    <property type="nucleotide sequence ID" value="NZ_MDER01000089.1"/>
</dbReference>
<comment type="caution">
    <text evidence="2">The sequence shown here is derived from an EMBL/GenBank/DDBJ whole genome shotgun (WGS) entry which is preliminary data.</text>
</comment>
<gene>
    <name evidence="2" type="ORF">PTI45_04468</name>
</gene>
<accession>A0A1E3KZQ8</accession>
<evidence type="ECO:0000313" key="3">
    <source>
        <dbReference type="Proteomes" id="UP000094578"/>
    </source>
</evidence>
<organism evidence="2 3">
    <name type="scientific">Paenibacillus nuruki</name>
    <dbReference type="NCBI Taxonomy" id="1886670"/>
    <lineage>
        <taxon>Bacteria</taxon>
        <taxon>Bacillati</taxon>
        <taxon>Bacillota</taxon>
        <taxon>Bacilli</taxon>
        <taxon>Bacillales</taxon>
        <taxon>Paenibacillaceae</taxon>
        <taxon>Paenibacillus</taxon>
    </lineage>
</organism>
<dbReference type="InterPro" id="IPR029476">
    <property type="entry name" value="DNase_NucA_NucB"/>
</dbReference>